<evidence type="ECO:0000256" key="1">
    <source>
        <dbReference type="ARBA" id="ARBA00008720"/>
    </source>
</evidence>
<dbReference type="Pfam" id="PF04297">
    <property type="entry name" value="UPF0122"/>
    <property type="match status" value="1"/>
</dbReference>
<accession>A0ABM8BH93</accession>
<keyword evidence="5" id="KW-1185">Reference proteome</keyword>
<dbReference type="PANTHER" id="PTHR40083:SF1">
    <property type="entry name" value="UPF0122 PROTEIN YLXM"/>
    <property type="match status" value="1"/>
</dbReference>
<dbReference type="InterPro" id="IPR013324">
    <property type="entry name" value="RNA_pol_sigma_r3/r4-like"/>
</dbReference>
<dbReference type="RefSeq" id="WP_317636911.1">
    <property type="nucleotide sequence ID" value="NZ_AP026803.1"/>
</dbReference>
<name>A0ABM8BH93_9LACO</name>
<evidence type="ECO:0000313" key="5">
    <source>
        <dbReference type="Proteomes" id="UP001321741"/>
    </source>
</evidence>
<protein>
    <recommendedName>
        <fullName evidence="3">UPF0122 protein KIM322_09190</fullName>
    </recommendedName>
</protein>
<dbReference type="EMBL" id="AP026803">
    <property type="protein sequence ID" value="BDR60658.1"/>
    <property type="molecule type" value="Genomic_DNA"/>
</dbReference>
<dbReference type="InterPro" id="IPR054831">
    <property type="entry name" value="UPF0122_fam_protein"/>
</dbReference>
<organism evidence="4 5">
    <name type="scientific">Lactobacillus xylocopicola</name>
    <dbReference type="NCBI Taxonomy" id="2976676"/>
    <lineage>
        <taxon>Bacteria</taxon>
        <taxon>Bacillati</taxon>
        <taxon>Bacillota</taxon>
        <taxon>Bacilli</taxon>
        <taxon>Lactobacillales</taxon>
        <taxon>Lactobacillaceae</taxon>
        <taxon>Lactobacillus</taxon>
    </lineage>
</organism>
<dbReference type="PANTHER" id="PTHR40083">
    <property type="entry name" value="UPF0122 PROTEIN CBO2450/CLC_2298"/>
    <property type="match status" value="1"/>
</dbReference>
<comment type="function">
    <text evidence="2 3">Might take part in the signal recognition particle (SRP) pathway. This is inferred from the conservation of its genetic proximity to ftsY/ffh. May be a regulatory protein.</text>
</comment>
<proteinExistence type="inferred from homology"/>
<dbReference type="Proteomes" id="UP001321741">
    <property type="component" value="Chromosome"/>
</dbReference>
<dbReference type="InterPro" id="IPR036388">
    <property type="entry name" value="WH-like_DNA-bd_sf"/>
</dbReference>
<comment type="similarity">
    <text evidence="1 3">Belongs to the UPF0122 family.</text>
</comment>
<dbReference type="InterPro" id="IPR007394">
    <property type="entry name" value="UPF0122"/>
</dbReference>
<dbReference type="Gene3D" id="1.10.10.10">
    <property type="entry name" value="Winged helix-like DNA-binding domain superfamily/Winged helix DNA-binding domain"/>
    <property type="match status" value="1"/>
</dbReference>
<dbReference type="NCBIfam" id="NF045758">
    <property type="entry name" value="YlxM"/>
    <property type="match status" value="1"/>
</dbReference>
<evidence type="ECO:0000313" key="4">
    <source>
        <dbReference type="EMBL" id="BDR60658.1"/>
    </source>
</evidence>
<evidence type="ECO:0000256" key="3">
    <source>
        <dbReference type="HAMAP-Rule" id="MF_00245"/>
    </source>
</evidence>
<sequence>MNELEKNEALGDLYAYYGKLLTQSQQDYFEDYYYNDLSLGEIADNHGVSRQAIYDNLRRCRKLLANYEAKLHLKREFGVIEAELTDIANSLRQDEPDQAMHQIDELLSRMRGE</sequence>
<gene>
    <name evidence="4" type="ORF">KIM322_09190</name>
</gene>
<evidence type="ECO:0000256" key="2">
    <source>
        <dbReference type="ARBA" id="ARBA00024764"/>
    </source>
</evidence>
<reference evidence="4 5" key="1">
    <citation type="journal article" date="2023" name="Microbiol. Spectr.">
        <title>Symbiosis of Carpenter Bees with Uncharacterized Lactic Acid Bacteria Showing NAD Auxotrophy.</title>
        <authorList>
            <person name="Kawasaki S."/>
            <person name="Ozawa K."/>
            <person name="Mori T."/>
            <person name="Yamamoto A."/>
            <person name="Ito M."/>
            <person name="Ohkuma M."/>
            <person name="Sakamoto M."/>
            <person name="Matsutani M."/>
        </authorList>
    </citation>
    <scope>NUCLEOTIDE SEQUENCE [LARGE SCALE GENOMIC DNA]</scope>
    <source>
        <strain evidence="4 5">Kim32-2</strain>
    </source>
</reference>
<dbReference type="HAMAP" id="MF_00245">
    <property type="entry name" value="UPF0122"/>
    <property type="match status" value="1"/>
</dbReference>
<dbReference type="SUPFAM" id="SSF88659">
    <property type="entry name" value="Sigma3 and sigma4 domains of RNA polymerase sigma factors"/>
    <property type="match status" value="1"/>
</dbReference>